<dbReference type="AlphaFoldDB" id="A0A6N8F278"/>
<dbReference type="InterPro" id="IPR046053">
    <property type="entry name" value="DUF6011"/>
</dbReference>
<evidence type="ECO:0000313" key="3">
    <source>
        <dbReference type="Proteomes" id="UP000442469"/>
    </source>
</evidence>
<reference evidence="2 3" key="1">
    <citation type="submission" date="2019-11" db="EMBL/GenBank/DDBJ databases">
        <title>Draft genome sequences of five Paenibacillus species of dairy origin.</title>
        <authorList>
            <person name="Olajide A.M."/>
            <person name="Chen S."/>
            <person name="Lapointe G."/>
        </authorList>
    </citation>
    <scope>NUCLEOTIDE SEQUENCE [LARGE SCALE GENOMIC DNA]</scope>
    <source>
        <strain evidence="2 3">3CT49</strain>
    </source>
</reference>
<evidence type="ECO:0000256" key="1">
    <source>
        <dbReference type="SAM" id="MobiDB-lite"/>
    </source>
</evidence>
<dbReference type="Proteomes" id="UP000442469">
    <property type="component" value="Unassembled WGS sequence"/>
</dbReference>
<dbReference type="EMBL" id="WNZZ01000034">
    <property type="protein sequence ID" value="MUG26029.1"/>
    <property type="molecule type" value="Genomic_DNA"/>
</dbReference>
<protein>
    <submittedName>
        <fullName evidence="2">Uncharacterized protein</fullName>
    </submittedName>
</protein>
<feature type="compositionally biased region" description="Basic and acidic residues" evidence="1">
    <location>
        <begin position="36"/>
        <end position="50"/>
    </location>
</feature>
<feature type="region of interest" description="Disordered" evidence="1">
    <location>
        <begin position="22"/>
        <end position="50"/>
    </location>
</feature>
<evidence type="ECO:0000313" key="2">
    <source>
        <dbReference type="EMBL" id="MUG26029.1"/>
    </source>
</evidence>
<dbReference type="RefSeq" id="WP_196427591.1">
    <property type="nucleotide sequence ID" value="NZ_JARLKV010000175.1"/>
</dbReference>
<organism evidence="2 3">
    <name type="scientific">Paenibacillus macerans</name>
    <name type="common">Bacillus macerans</name>
    <dbReference type="NCBI Taxonomy" id="44252"/>
    <lineage>
        <taxon>Bacteria</taxon>
        <taxon>Bacillati</taxon>
        <taxon>Bacillota</taxon>
        <taxon>Bacilli</taxon>
        <taxon>Bacillales</taxon>
        <taxon>Paenibacillaceae</taxon>
        <taxon>Paenibacillus</taxon>
    </lineage>
</organism>
<comment type="caution">
    <text evidence="2">The sequence shown here is derived from an EMBL/GenBank/DDBJ whole genome shotgun (WGS) entry which is preliminary data.</text>
</comment>
<proteinExistence type="predicted"/>
<gene>
    <name evidence="2" type="ORF">GNQ08_27080</name>
</gene>
<dbReference type="Pfam" id="PF19474">
    <property type="entry name" value="DUF6011"/>
    <property type="match status" value="1"/>
</dbReference>
<name>A0A6N8F278_PAEMA</name>
<sequence length="50" mass="5968">MMEKEHDYSRCQICGRKLKNPQYRRSGIGPKCKQKQSKEPDEKVVQLKLF</sequence>
<accession>A0A6N8F278</accession>